<name>A0A9Q3HNN2_9BASI</name>
<organism evidence="1 2">
    <name type="scientific">Austropuccinia psidii MF-1</name>
    <dbReference type="NCBI Taxonomy" id="1389203"/>
    <lineage>
        <taxon>Eukaryota</taxon>
        <taxon>Fungi</taxon>
        <taxon>Dikarya</taxon>
        <taxon>Basidiomycota</taxon>
        <taxon>Pucciniomycotina</taxon>
        <taxon>Pucciniomycetes</taxon>
        <taxon>Pucciniales</taxon>
        <taxon>Sphaerophragmiaceae</taxon>
        <taxon>Austropuccinia</taxon>
    </lineage>
</organism>
<evidence type="ECO:0000313" key="1">
    <source>
        <dbReference type="EMBL" id="MBW0509574.1"/>
    </source>
</evidence>
<proteinExistence type="predicted"/>
<protein>
    <recommendedName>
        <fullName evidence="3">Integrase zinc-binding domain-containing protein</fullName>
    </recommendedName>
</protein>
<dbReference type="Proteomes" id="UP000765509">
    <property type="component" value="Unassembled WGS sequence"/>
</dbReference>
<sequence>MTAPSQDTNLRTEKGEMQDLYMVANVAKDVSEYFKACERCKKLNKPIGRRLGNIIQIQEPGRPWESVHMHWVTGLPPGGDKH</sequence>
<accession>A0A9Q3HNN2</accession>
<gene>
    <name evidence="1" type="ORF">O181_049289</name>
</gene>
<dbReference type="OrthoDB" id="3256826at2759"/>
<evidence type="ECO:0008006" key="3">
    <source>
        <dbReference type="Google" id="ProtNLM"/>
    </source>
</evidence>
<evidence type="ECO:0000313" key="2">
    <source>
        <dbReference type="Proteomes" id="UP000765509"/>
    </source>
</evidence>
<dbReference type="AlphaFoldDB" id="A0A9Q3HNN2"/>
<reference evidence="1" key="1">
    <citation type="submission" date="2021-03" db="EMBL/GenBank/DDBJ databases">
        <title>Draft genome sequence of rust myrtle Austropuccinia psidii MF-1, a brazilian biotype.</title>
        <authorList>
            <person name="Quecine M.C."/>
            <person name="Pachon D.M.R."/>
            <person name="Bonatelli M.L."/>
            <person name="Correr F.H."/>
            <person name="Franceschini L.M."/>
            <person name="Leite T.F."/>
            <person name="Margarido G.R.A."/>
            <person name="Almeida C.A."/>
            <person name="Ferrarezi J.A."/>
            <person name="Labate C.A."/>
        </authorList>
    </citation>
    <scope>NUCLEOTIDE SEQUENCE</scope>
    <source>
        <strain evidence="1">MF-1</strain>
    </source>
</reference>
<comment type="caution">
    <text evidence="1">The sequence shown here is derived from an EMBL/GenBank/DDBJ whole genome shotgun (WGS) entry which is preliminary data.</text>
</comment>
<keyword evidence="2" id="KW-1185">Reference proteome</keyword>
<dbReference type="EMBL" id="AVOT02021015">
    <property type="protein sequence ID" value="MBW0509574.1"/>
    <property type="molecule type" value="Genomic_DNA"/>
</dbReference>